<dbReference type="Proteomes" id="UP000543598">
    <property type="component" value="Unassembled WGS sequence"/>
</dbReference>
<evidence type="ECO:0000313" key="2">
    <source>
        <dbReference type="EMBL" id="NNH02727.1"/>
    </source>
</evidence>
<keyword evidence="1" id="KW-1133">Transmembrane helix</keyword>
<dbReference type="AlphaFoldDB" id="A0A7Y2PZY7"/>
<evidence type="ECO:0000256" key="1">
    <source>
        <dbReference type="SAM" id="Phobius"/>
    </source>
</evidence>
<keyword evidence="1" id="KW-0812">Transmembrane</keyword>
<dbReference type="PROSITE" id="PS51318">
    <property type="entry name" value="TAT"/>
    <property type="match status" value="1"/>
</dbReference>
<dbReference type="InterPro" id="IPR006311">
    <property type="entry name" value="TAT_signal"/>
</dbReference>
<proteinExistence type="predicted"/>
<dbReference type="Pfam" id="PF10990">
    <property type="entry name" value="DUF2809"/>
    <property type="match status" value="1"/>
</dbReference>
<sequence length="137" mass="13867">MRAARRRLLGVAALAGAIGAGLGIHLLAPDAAWSDVAGDALYAVAAYLVVVALAPRWAPVAAAAVVGTWCVAVELFQLTGLPLRAGTAFPPAMLILGTVFDVRDLVVYVVAVALAAGLDALGRRAASDAGTLPRETP</sequence>
<dbReference type="InterPro" id="IPR021257">
    <property type="entry name" value="DUF2809"/>
</dbReference>
<comment type="caution">
    <text evidence="2">The sequence shown here is derived from an EMBL/GenBank/DDBJ whole genome shotgun (WGS) entry which is preliminary data.</text>
</comment>
<reference evidence="2 3" key="1">
    <citation type="submission" date="2020-05" db="EMBL/GenBank/DDBJ databases">
        <title>MicrobeNet Type strains.</title>
        <authorList>
            <person name="Nicholson A.C."/>
        </authorList>
    </citation>
    <scope>NUCLEOTIDE SEQUENCE [LARGE SCALE GENOMIC DNA]</scope>
    <source>
        <strain evidence="2 3">JCM 14282</strain>
    </source>
</reference>
<accession>A0A7Y2PZY7</accession>
<organism evidence="2 3">
    <name type="scientific">Microbacterium ulmi</name>
    <dbReference type="NCBI Taxonomy" id="179095"/>
    <lineage>
        <taxon>Bacteria</taxon>
        <taxon>Bacillati</taxon>
        <taxon>Actinomycetota</taxon>
        <taxon>Actinomycetes</taxon>
        <taxon>Micrococcales</taxon>
        <taxon>Microbacteriaceae</taxon>
        <taxon>Microbacterium</taxon>
    </lineage>
</organism>
<dbReference type="EMBL" id="JABEMB010000002">
    <property type="protein sequence ID" value="NNH02727.1"/>
    <property type="molecule type" value="Genomic_DNA"/>
</dbReference>
<gene>
    <name evidence="2" type="ORF">HLA99_02475</name>
</gene>
<keyword evidence="3" id="KW-1185">Reference proteome</keyword>
<feature type="transmembrane region" description="Helical" evidence="1">
    <location>
        <begin position="105"/>
        <end position="122"/>
    </location>
</feature>
<protein>
    <submittedName>
        <fullName evidence="2">DUF2809 domain-containing protein</fullName>
    </submittedName>
</protein>
<evidence type="ECO:0000313" key="3">
    <source>
        <dbReference type="Proteomes" id="UP000543598"/>
    </source>
</evidence>
<name>A0A7Y2PZY7_9MICO</name>
<keyword evidence="1" id="KW-0472">Membrane</keyword>